<gene>
    <name evidence="4" type="ORF">GGR13_002063</name>
</gene>
<sequence length="163" mass="17064">MSAPAVALTPLRISPETPFDRAAIEGLVLRAFGPGRFAKTAERLREQSTLAAGFVARDGDRIVGSVRLWAITVAGHAAVFLGPIAVEADRRGGGLGADLVQACVDHARSSGVAGVLLVGDLPYFARFGFEPAPSVTLPGPVDRRRVMWLPLTEPVPTGAAKRG</sequence>
<comment type="caution">
    <text evidence="4">The sequence shown here is derived from an EMBL/GenBank/DDBJ whole genome shotgun (WGS) entry which is preliminary data.</text>
</comment>
<dbReference type="Proteomes" id="UP000545037">
    <property type="component" value="Unassembled WGS sequence"/>
</dbReference>
<name>A0A7W9FGH9_9CAUL</name>
<dbReference type="GO" id="GO:0016747">
    <property type="term" value="F:acyltransferase activity, transferring groups other than amino-acyl groups"/>
    <property type="evidence" value="ECO:0007669"/>
    <property type="project" value="InterPro"/>
</dbReference>
<dbReference type="RefSeq" id="WP_183213424.1">
    <property type="nucleotide sequence ID" value="NZ_JACHOR010000003.1"/>
</dbReference>
<dbReference type="CDD" id="cd04301">
    <property type="entry name" value="NAT_SF"/>
    <property type="match status" value="1"/>
</dbReference>
<keyword evidence="1 4" id="KW-0808">Transferase</keyword>
<accession>A0A7W9FGH9</accession>
<dbReference type="AlphaFoldDB" id="A0A7W9FGH9"/>
<dbReference type="Gene3D" id="3.40.630.30">
    <property type="match status" value="1"/>
</dbReference>
<evidence type="ECO:0000256" key="2">
    <source>
        <dbReference type="ARBA" id="ARBA00023315"/>
    </source>
</evidence>
<dbReference type="PANTHER" id="PTHR43877">
    <property type="entry name" value="AMINOALKYLPHOSPHONATE N-ACETYLTRANSFERASE-RELATED-RELATED"/>
    <property type="match status" value="1"/>
</dbReference>
<dbReference type="EMBL" id="JACHOR010000003">
    <property type="protein sequence ID" value="MBB5746459.1"/>
    <property type="molecule type" value="Genomic_DNA"/>
</dbReference>
<dbReference type="InterPro" id="IPR016181">
    <property type="entry name" value="Acyl_CoA_acyltransferase"/>
</dbReference>
<evidence type="ECO:0000313" key="4">
    <source>
        <dbReference type="EMBL" id="MBB5746459.1"/>
    </source>
</evidence>
<organism evidence="4 5">
    <name type="scientific">Brevundimonas variabilis</name>
    <dbReference type="NCBI Taxonomy" id="74312"/>
    <lineage>
        <taxon>Bacteria</taxon>
        <taxon>Pseudomonadati</taxon>
        <taxon>Pseudomonadota</taxon>
        <taxon>Alphaproteobacteria</taxon>
        <taxon>Caulobacterales</taxon>
        <taxon>Caulobacteraceae</taxon>
        <taxon>Brevundimonas</taxon>
    </lineage>
</organism>
<proteinExistence type="predicted"/>
<evidence type="ECO:0000313" key="5">
    <source>
        <dbReference type="Proteomes" id="UP000545037"/>
    </source>
</evidence>
<reference evidence="4 5" key="1">
    <citation type="submission" date="2020-08" db="EMBL/GenBank/DDBJ databases">
        <title>Genomic Encyclopedia of Type Strains, Phase IV (KMG-IV): sequencing the most valuable type-strain genomes for metagenomic binning, comparative biology and taxonomic classification.</title>
        <authorList>
            <person name="Goeker M."/>
        </authorList>
    </citation>
    <scope>NUCLEOTIDE SEQUENCE [LARGE SCALE GENOMIC DNA]</scope>
    <source>
        <strain evidence="4 5">DSM 4737</strain>
    </source>
</reference>
<dbReference type="InterPro" id="IPR000182">
    <property type="entry name" value="GNAT_dom"/>
</dbReference>
<dbReference type="PROSITE" id="PS51186">
    <property type="entry name" value="GNAT"/>
    <property type="match status" value="1"/>
</dbReference>
<protein>
    <submittedName>
        <fullName evidence="4">Putative N-acetyltransferase YhbS</fullName>
    </submittedName>
</protein>
<dbReference type="SUPFAM" id="SSF55729">
    <property type="entry name" value="Acyl-CoA N-acyltransferases (Nat)"/>
    <property type="match status" value="1"/>
</dbReference>
<dbReference type="PANTHER" id="PTHR43877:SF1">
    <property type="entry name" value="ACETYLTRANSFERASE"/>
    <property type="match status" value="1"/>
</dbReference>
<feature type="domain" description="N-acetyltransferase" evidence="3">
    <location>
        <begin position="11"/>
        <end position="152"/>
    </location>
</feature>
<keyword evidence="5" id="KW-1185">Reference proteome</keyword>
<dbReference type="Pfam" id="PF00583">
    <property type="entry name" value="Acetyltransf_1"/>
    <property type="match status" value="1"/>
</dbReference>
<evidence type="ECO:0000256" key="1">
    <source>
        <dbReference type="ARBA" id="ARBA00022679"/>
    </source>
</evidence>
<evidence type="ECO:0000259" key="3">
    <source>
        <dbReference type="PROSITE" id="PS51186"/>
    </source>
</evidence>
<keyword evidence="2" id="KW-0012">Acyltransferase</keyword>
<dbReference type="InterPro" id="IPR050832">
    <property type="entry name" value="Bact_Acetyltransf"/>
</dbReference>